<evidence type="ECO:0000313" key="5">
    <source>
        <dbReference type="Proteomes" id="UP001140949"/>
    </source>
</evidence>
<reference evidence="4" key="2">
    <citation type="submission" date="2023-04" db="EMBL/GenBank/DDBJ databases">
        <authorList>
            <person name="Bruccoleri R.E."/>
            <person name="Oakeley E.J."/>
            <person name="Faust A.-M."/>
            <person name="Dessus-Babus S."/>
            <person name="Altorfer M."/>
            <person name="Burckhardt D."/>
            <person name="Oertli M."/>
            <person name="Naumann U."/>
            <person name="Petersen F."/>
            <person name="Wong J."/>
        </authorList>
    </citation>
    <scope>NUCLEOTIDE SEQUENCE</scope>
    <source>
        <strain evidence="4">GSM-AAB239-AS_SAM_17_03QT</strain>
        <tissue evidence="4">Leaf</tissue>
    </source>
</reference>
<evidence type="ECO:0000256" key="1">
    <source>
        <dbReference type="ARBA" id="ARBA00022441"/>
    </source>
</evidence>
<dbReference type="SUPFAM" id="SSF81383">
    <property type="entry name" value="F-box domain"/>
    <property type="match status" value="1"/>
</dbReference>
<dbReference type="EMBL" id="JANAVB010033416">
    <property type="protein sequence ID" value="KAJ6808432.1"/>
    <property type="molecule type" value="Genomic_DNA"/>
</dbReference>
<dbReference type="InterPro" id="IPR006652">
    <property type="entry name" value="Kelch_1"/>
</dbReference>
<protein>
    <submittedName>
        <fullName evidence="4">F-box/kelch-repeat protein SKIP4-like</fullName>
    </submittedName>
</protein>
<dbReference type="AlphaFoldDB" id="A0AAX6EWA5"/>
<dbReference type="SMART" id="SM00612">
    <property type="entry name" value="Kelch"/>
    <property type="match status" value="1"/>
</dbReference>
<dbReference type="InterPro" id="IPR015915">
    <property type="entry name" value="Kelch-typ_b-propeller"/>
</dbReference>
<sequence>MSEKCKQVEESHVPLICGLPDDLVLLCLARVPRRFHHILRSVSRRWRALLSSDEWHSCRQLNNLEEAWIYILCRDMSGENIIYVLDPDPERRSLKCLQPMPPACIKNRGMSFEVLGKKLYLLGGCNWHKDFSDDVYFYDSSAEKWMEAAAMPTARCYFLSATLDDKIYVRSVQGSNSGPEGWDIYDLRTDRWSSLSDSMPTVDFEKSITFEDKIYTFHKTWYDSRHARMYDPSSRKWEHLQNEFVSCRCGPTVALDGTLYMLDETSGTRLMMWQKETEDWAPLGRLAEQLTKPPCHLVAIGRRIFIIGRMLHTVVVDVDKAAKVGGMLVTSSFEPKLGGVRGLEVLGCKTIAI</sequence>
<keyword evidence="5" id="KW-1185">Reference proteome</keyword>
<dbReference type="PANTHER" id="PTHR46344:SF26">
    <property type="entry name" value="F-BOX DOMAIN-CONTAINING PROTEIN"/>
    <property type="match status" value="1"/>
</dbReference>
<dbReference type="CDD" id="cd22152">
    <property type="entry name" value="F-box_AtAFR-like"/>
    <property type="match status" value="1"/>
</dbReference>
<dbReference type="Gene3D" id="2.120.10.80">
    <property type="entry name" value="Kelch-type beta propeller"/>
    <property type="match status" value="1"/>
</dbReference>
<keyword evidence="1" id="KW-0880">Kelch repeat</keyword>
<dbReference type="SUPFAM" id="SSF117281">
    <property type="entry name" value="Kelch motif"/>
    <property type="match status" value="1"/>
</dbReference>
<organism evidence="4 5">
    <name type="scientific">Iris pallida</name>
    <name type="common">Sweet iris</name>
    <dbReference type="NCBI Taxonomy" id="29817"/>
    <lineage>
        <taxon>Eukaryota</taxon>
        <taxon>Viridiplantae</taxon>
        <taxon>Streptophyta</taxon>
        <taxon>Embryophyta</taxon>
        <taxon>Tracheophyta</taxon>
        <taxon>Spermatophyta</taxon>
        <taxon>Magnoliopsida</taxon>
        <taxon>Liliopsida</taxon>
        <taxon>Asparagales</taxon>
        <taxon>Iridaceae</taxon>
        <taxon>Iridoideae</taxon>
        <taxon>Irideae</taxon>
        <taxon>Iris</taxon>
    </lineage>
</organism>
<evidence type="ECO:0000256" key="2">
    <source>
        <dbReference type="ARBA" id="ARBA00022737"/>
    </source>
</evidence>
<dbReference type="InterPro" id="IPR057499">
    <property type="entry name" value="Kelch_FKB95"/>
</dbReference>
<reference evidence="4" key="1">
    <citation type="journal article" date="2023" name="GigaByte">
        <title>Genome assembly of the bearded iris, Iris pallida Lam.</title>
        <authorList>
            <person name="Bruccoleri R.E."/>
            <person name="Oakeley E.J."/>
            <person name="Faust A.M.E."/>
            <person name="Altorfer M."/>
            <person name="Dessus-Babus S."/>
            <person name="Burckhardt D."/>
            <person name="Oertli M."/>
            <person name="Naumann U."/>
            <person name="Petersen F."/>
            <person name="Wong J."/>
        </authorList>
    </citation>
    <scope>NUCLEOTIDE SEQUENCE</scope>
    <source>
        <strain evidence="4">GSM-AAB239-AS_SAM_17_03QT</strain>
    </source>
</reference>
<dbReference type="SMART" id="SM00256">
    <property type="entry name" value="FBOX"/>
    <property type="match status" value="1"/>
</dbReference>
<gene>
    <name evidence="4" type="ORF">M6B38_167010</name>
</gene>
<dbReference type="Proteomes" id="UP001140949">
    <property type="component" value="Unassembled WGS sequence"/>
</dbReference>
<dbReference type="PANTHER" id="PTHR46344">
    <property type="entry name" value="OS02G0202900 PROTEIN"/>
    <property type="match status" value="1"/>
</dbReference>
<dbReference type="Pfam" id="PF00646">
    <property type="entry name" value="F-box"/>
    <property type="match status" value="1"/>
</dbReference>
<evidence type="ECO:0000259" key="3">
    <source>
        <dbReference type="SMART" id="SM00256"/>
    </source>
</evidence>
<evidence type="ECO:0000313" key="4">
    <source>
        <dbReference type="EMBL" id="KAJ6808432.1"/>
    </source>
</evidence>
<dbReference type="InterPro" id="IPR036047">
    <property type="entry name" value="F-box-like_dom_sf"/>
</dbReference>
<dbReference type="InterPro" id="IPR001810">
    <property type="entry name" value="F-box_dom"/>
</dbReference>
<feature type="domain" description="F-box" evidence="3">
    <location>
        <begin position="19"/>
        <end position="58"/>
    </location>
</feature>
<dbReference type="Pfam" id="PF25210">
    <property type="entry name" value="Kelch_FKB95"/>
    <property type="match status" value="1"/>
</dbReference>
<name>A0AAX6EWA5_IRIPA</name>
<accession>A0AAX6EWA5</accession>
<keyword evidence="2" id="KW-0677">Repeat</keyword>
<proteinExistence type="predicted"/>
<comment type="caution">
    <text evidence="4">The sequence shown here is derived from an EMBL/GenBank/DDBJ whole genome shotgun (WGS) entry which is preliminary data.</text>
</comment>